<dbReference type="RefSeq" id="WP_054873743.1">
    <property type="nucleotide sequence ID" value="NZ_LKET01000020.1"/>
</dbReference>
<reference evidence="2 3" key="1">
    <citation type="submission" date="2015-09" db="EMBL/GenBank/DDBJ databases">
        <title>Genome sequence of Oxobacter pfennigii DSM 3222.</title>
        <authorList>
            <person name="Poehlein A."/>
            <person name="Bengelsdorf F.R."/>
            <person name="Schiel-Bengelsdorf B."/>
            <person name="Duerre P."/>
            <person name="Daniel R."/>
        </authorList>
    </citation>
    <scope>NUCLEOTIDE SEQUENCE [LARGE SCALE GENOMIC DNA]</scope>
    <source>
        <strain evidence="2 3">DSM 3222</strain>
    </source>
</reference>
<dbReference type="GO" id="GO:0006779">
    <property type="term" value="P:porphyrin-containing compound biosynthetic process"/>
    <property type="evidence" value="ECO:0007669"/>
    <property type="project" value="InterPro"/>
</dbReference>
<evidence type="ECO:0000313" key="3">
    <source>
        <dbReference type="Proteomes" id="UP000050326"/>
    </source>
</evidence>
<dbReference type="Pfam" id="PF01208">
    <property type="entry name" value="URO-D"/>
    <property type="match status" value="1"/>
</dbReference>
<name>A0A0P8WD41_9CLOT</name>
<dbReference type="AlphaFoldDB" id="A0A0P8WD41"/>
<dbReference type="SUPFAM" id="SSF51726">
    <property type="entry name" value="UROD/MetE-like"/>
    <property type="match status" value="1"/>
</dbReference>
<dbReference type="EMBL" id="LKET01000020">
    <property type="protein sequence ID" value="KPU45790.1"/>
    <property type="molecule type" value="Genomic_DNA"/>
</dbReference>
<dbReference type="GO" id="GO:0004853">
    <property type="term" value="F:uroporphyrinogen decarboxylase activity"/>
    <property type="evidence" value="ECO:0007669"/>
    <property type="project" value="InterPro"/>
</dbReference>
<evidence type="ECO:0000313" key="2">
    <source>
        <dbReference type="EMBL" id="KPU45790.1"/>
    </source>
</evidence>
<comment type="caution">
    <text evidence="2">The sequence shown here is derived from an EMBL/GenBank/DDBJ whole genome shotgun (WGS) entry which is preliminary data.</text>
</comment>
<evidence type="ECO:0000259" key="1">
    <source>
        <dbReference type="Pfam" id="PF01208"/>
    </source>
</evidence>
<organism evidence="2 3">
    <name type="scientific">Oxobacter pfennigii</name>
    <dbReference type="NCBI Taxonomy" id="36849"/>
    <lineage>
        <taxon>Bacteria</taxon>
        <taxon>Bacillati</taxon>
        <taxon>Bacillota</taxon>
        <taxon>Clostridia</taxon>
        <taxon>Eubacteriales</taxon>
        <taxon>Clostridiaceae</taxon>
        <taxon>Oxobacter</taxon>
    </lineage>
</organism>
<sequence length="386" mass="45114">MNGQGLLQERIQLFKDTVRMEKTARVPQVSNFWTWKILDSEYKLSEALLDYDKMFRLVCDFHERYGFDGYMDLGTRNPVKVTNSLGGYHYIIDDEKEVLNIDDQVYLEAEEYPEFAENPLKFIWTKIMPRKYKKLNEEGALELIQNTTNEFLAFSDYNRRIGEKFLKDYQIPSMMNIQGNMLHPFEMLFNFLRGIKGLSFDIRRNKKELMETIDSLYEVFVKPSLSALEGPKSETAAFDAFSGLLAHSILSPKQFGEIYWPIFKKIIDKVVETDKTIYIFAESTMLQFYEYFQDIPKGHVVIHTELDDVFELRKKLPNICIAGGMPADLLGNSDPQTCIDYAKKLVDELGRDGGYIFSQNKMMSFRYDCKRENLLAVTDFVRDYRG</sequence>
<dbReference type="InterPro" id="IPR038071">
    <property type="entry name" value="UROD/MetE-like_sf"/>
</dbReference>
<dbReference type="Gene3D" id="3.20.20.210">
    <property type="match status" value="1"/>
</dbReference>
<dbReference type="STRING" id="36849.OXPF_06180"/>
<feature type="domain" description="Uroporphyrinogen decarboxylase (URO-D)" evidence="1">
    <location>
        <begin position="179"/>
        <end position="383"/>
    </location>
</feature>
<keyword evidence="3" id="KW-1185">Reference proteome</keyword>
<proteinExistence type="predicted"/>
<protein>
    <submittedName>
        <fullName evidence="2">Uroporphyrinogen decarboxylase (URO-D)</fullName>
    </submittedName>
</protein>
<dbReference type="OrthoDB" id="1777561at2"/>
<dbReference type="InterPro" id="IPR000257">
    <property type="entry name" value="Uroporphyrinogen_deCOase"/>
</dbReference>
<gene>
    <name evidence="2" type="ORF">OXPF_06180</name>
</gene>
<accession>A0A0P8WD41</accession>
<dbReference type="Proteomes" id="UP000050326">
    <property type="component" value="Unassembled WGS sequence"/>
</dbReference>